<dbReference type="SUPFAM" id="SSF53448">
    <property type="entry name" value="Nucleotide-diphospho-sugar transferases"/>
    <property type="match status" value="1"/>
</dbReference>
<evidence type="ECO:0000313" key="2">
    <source>
        <dbReference type="EMBL" id="OQX51536.1"/>
    </source>
</evidence>
<reference evidence="3" key="1">
    <citation type="submission" date="2017-03" db="EMBL/GenBank/DDBJ databases">
        <title>Novel pathways for hydrocarbon cycling and metabolic interdependencies in hydrothermal sediment communities.</title>
        <authorList>
            <person name="Dombrowski N."/>
            <person name="Seitz K."/>
            <person name="Teske A."/>
            <person name="Baker B."/>
        </authorList>
    </citation>
    <scope>NUCLEOTIDE SEQUENCE [LARGE SCALE GENOMIC DNA]</scope>
</reference>
<evidence type="ECO:0000313" key="3">
    <source>
        <dbReference type="Proteomes" id="UP000192520"/>
    </source>
</evidence>
<accession>A0A1W9NZG0</accession>
<dbReference type="Pfam" id="PF00535">
    <property type="entry name" value="Glycos_transf_2"/>
    <property type="match status" value="1"/>
</dbReference>
<evidence type="ECO:0000259" key="1">
    <source>
        <dbReference type="Pfam" id="PF00535"/>
    </source>
</evidence>
<dbReference type="GO" id="GO:0006487">
    <property type="term" value="P:protein N-linked glycosylation"/>
    <property type="evidence" value="ECO:0007669"/>
    <property type="project" value="TreeGrafter"/>
</dbReference>
<dbReference type="InterPro" id="IPR001173">
    <property type="entry name" value="Glyco_trans_2-like"/>
</dbReference>
<protein>
    <recommendedName>
        <fullName evidence="1">Glycosyltransferase 2-like domain-containing protein</fullName>
    </recommendedName>
</protein>
<name>A0A1W9NZG0_UNCC3</name>
<dbReference type="AlphaFoldDB" id="A0A1W9NZG0"/>
<dbReference type="Gene3D" id="3.90.550.10">
    <property type="entry name" value="Spore Coat Polysaccharide Biosynthesis Protein SpsA, Chain A"/>
    <property type="match status" value="1"/>
</dbReference>
<sequence>MSIPEFKNDFKKISIIVPAYNKEHNLNDYLRILAEELEKLPYPYEVILINDGSQDNTLRKAIDYVANSRQKNFKIYSYPLNVGKGFALCYGFTKASGDPIVFFDADLDLHPRQIHLLIEYLIYHNADIVVGSRRHPDSQTNYPRARCLMSKAYQHLTRLLFGLNIRDTQLGLKIFRRRVLEKIIPKLTIKRWAFDIEVLVAARQNGFTKIIEAPVVLTHQKIGSTVGIEAVFNILRDTAAVFYRRYLRNHYQKKFLPYIYPSEAESLPAIKIK</sequence>
<organism evidence="2 3">
    <name type="scientific">candidate division CPR3 bacterium 4484_211</name>
    <dbReference type="NCBI Taxonomy" id="1968527"/>
    <lineage>
        <taxon>Bacteria</taxon>
        <taxon>Bacteria division CPR3</taxon>
    </lineage>
</organism>
<comment type="caution">
    <text evidence="2">The sequence shown here is derived from an EMBL/GenBank/DDBJ whole genome shotgun (WGS) entry which is preliminary data.</text>
</comment>
<dbReference type="PANTHER" id="PTHR10859">
    <property type="entry name" value="GLYCOSYL TRANSFERASE"/>
    <property type="match status" value="1"/>
</dbReference>
<gene>
    <name evidence="2" type="ORF">B5M47_00290</name>
</gene>
<dbReference type="Proteomes" id="UP000192520">
    <property type="component" value="Unassembled WGS sequence"/>
</dbReference>
<dbReference type="PANTHER" id="PTHR10859:SF91">
    <property type="entry name" value="DOLICHYL-PHOSPHATE BETA-GLUCOSYLTRANSFERASE"/>
    <property type="match status" value="1"/>
</dbReference>
<dbReference type="EMBL" id="MZGJ01000002">
    <property type="protein sequence ID" value="OQX51536.1"/>
    <property type="molecule type" value="Genomic_DNA"/>
</dbReference>
<proteinExistence type="predicted"/>
<dbReference type="InterPro" id="IPR029044">
    <property type="entry name" value="Nucleotide-diphossugar_trans"/>
</dbReference>
<dbReference type="STRING" id="1968527.B5M47_00290"/>
<feature type="domain" description="Glycosyltransferase 2-like" evidence="1">
    <location>
        <begin position="14"/>
        <end position="183"/>
    </location>
</feature>